<dbReference type="InterPro" id="IPR050651">
    <property type="entry name" value="Plant_Cytochrome_P450_Monoox"/>
</dbReference>
<comment type="cofactor">
    <cofactor evidence="11">
        <name>heme</name>
        <dbReference type="ChEBI" id="CHEBI:30413"/>
    </cofactor>
</comment>
<accession>A0AAV8QS16</accession>
<organism evidence="13 14">
    <name type="scientific">Ensete ventricosum</name>
    <name type="common">Abyssinian banana</name>
    <name type="synonym">Musa ensete</name>
    <dbReference type="NCBI Taxonomy" id="4639"/>
    <lineage>
        <taxon>Eukaryota</taxon>
        <taxon>Viridiplantae</taxon>
        <taxon>Streptophyta</taxon>
        <taxon>Embryophyta</taxon>
        <taxon>Tracheophyta</taxon>
        <taxon>Spermatophyta</taxon>
        <taxon>Magnoliopsida</taxon>
        <taxon>Liliopsida</taxon>
        <taxon>Zingiberales</taxon>
        <taxon>Musaceae</taxon>
        <taxon>Ensete</taxon>
    </lineage>
</organism>
<gene>
    <name evidence="13" type="ORF">OPV22_023024</name>
</gene>
<evidence type="ECO:0000256" key="2">
    <source>
        <dbReference type="ARBA" id="ARBA00010617"/>
    </source>
</evidence>
<dbReference type="GO" id="GO:0016020">
    <property type="term" value="C:membrane"/>
    <property type="evidence" value="ECO:0007669"/>
    <property type="project" value="UniProtKB-SubCell"/>
</dbReference>
<evidence type="ECO:0000256" key="4">
    <source>
        <dbReference type="ARBA" id="ARBA00022692"/>
    </source>
</evidence>
<keyword evidence="6" id="KW-1133">Transmembrane helix</keyword>
<comment type="subcellular location">
    <subcellularLocation>
        <location evidence="1">Membrane</location>
        <topology evidence="1">Single-pass membrane protein</topology>
    </subcellularLocation>
</comment>
<keyword evidence="14" id="KW-1185">Reference proteome</keyword>
<keyword evidence="3 11" id="KW-0349">Heme</keyword>
<evidence type="ECO:0008006" key="15">
    <source>
        <dbReference type="Google" id="ProtNLM"/>
    </source>
</evidence>
<evidence type="ECO:0000256" key="9">
    <source>
        <dbReference type="ARBA" id="ARBA00023033"/>
    </source>
</evidence>
<dbReference type="InterPro" id="IPR036396">
    <property type="entry name" value="Cyt_P450_sf"/>
</dbReference>
<dbReference type="InterPro" id="IPR017972">
    <property type="entry name" value="Cyt_P450_CS"/>
</dbReference>
<dbReference type="Gene3D" id="1.10.630.10">
    <property type="entry name" value="Cytochrome P450"/>
    <property type="match status" value="1"/>
</dbReference>
<evidence type="ECO:0000256" key="3">
    <source>
        <dbReference type="ARBA" id="ARBA00022617"/>
    </source>
</evidence>
<sequence>MADASSSLPLLSSLLIPLFLLFASLSWRWTKSVRKNLPPSPPSFPIIGHLHLIAKLLPHRALAAIAAARGPVVLLRLGSRPVLLVSSAPAAEECFTAHDVTFANRPNLLVPQILGFVCTTMGWTPHGPYWRDLRRIYAVQLLSSAALRSSSDLRTRAVRSLAKGLFLEPGYSEPDGPRRVEMKSRFFNLAYDVMMGMVAGTPEEESAEERQRFQEIVKETSAVSGAANVADFFPALRRLGRRGQDRKLARLQQSRDALIEELIDRHRVRRRRSGSKEEAAAAIGNGDKGGATMIDVVLSLRESDPGTYTDLTIKGLISELLAAGTDTSAVTMEWAMSLLLIHPEVLHAARAELDAKIGQGRIAEEEDIPDLPYLNCVITETLRLYPSVPLLVPHESSQDCTVGGYDVARGTMLLVNAWAIHRDPNTWDDPQEFKPERFQCEGGKEEAGLRMLPFGAGRRKCPGEGLAMRLIGLALATLIHCFEWEKLPGEEVDMTEGQALSMPKVKPLEVVCTPRRTMLHALSQL</sequence>
<keyword evidence="7 12" id="KW-0560">Oxidoreductase</keyword>
<evidence type="ECO:0000313" key="14">
    <source>
        <dbReference type="Proteomes" id="UP001222027"/>
    </source>
</evidence>
<keyword evidence="10" id="KW-0472">Membrane</keyword>
<dbReference type="GO" id="GO:0005506">
    <property type="term" value="F:iron ion binding"/>
    <property type="evidence" value="ECO:0007669"/>
    <property type="project" value="InterPro"/>
</dbReference>
<evidence type="ECO:0000256" key="11">
    <source>
        <dbReference type="PIRSR" id="PIRSR602401-1"/>
    </source>
</evidence>
<dbReference type="FunFam" id="1.10.630.10:FF:000081">
    <property type="entry name" value="Cytochrome P450 CYP81N5"/>
    <property type="match status" value="1"/>
</dbReference>
<dbReference type="PANTHER" id="PTHR47947:SF62">
    <property type="entry name" value="CYTOCHROME P450, FAMILY 81, SUBFAMILY D, POLYPEPTIDE 5"/>
    <property type="match status" value="1"/>
</dbReference>
<dbReference type="InterPro" id="IPR001128">
    <property type="entry name" value="Cyt_P450"/>
</dbReference>
<proteinExistence type="inferred from homology"/>
<keyword evidence="8 11" id="KW-0408">Iron</keyword>
<reference evidence="13 14" key="1">
    <citation type="submission" date="2022-12" db="EMBL/GenBank/DDBJ databases">
        <title>Chromosome-scale assembly of the Ensete ventricosum genome.</title>
        <authorList>
            <person name="Dussert Y."/>
            <person name="Stocks J."/>
            <person name="Wendawek A."/>
            <person name="Woldeyes F."/>
            <person name="Nichols R.A."/>
            <person name="Borrell J.S."/>
        </authorList>
    </citation>
    <scope>NUCLEOTIDE SEQUENCE [LARGE SCALE GENOMIC DNA]</scope>
    <source>
        <strain evidence="14">cv. Maze</strain>
        <tissue evidence="13">Seeds</tissue>
    </source>
</reference>
<evidence type="ECO:0000256" key="1">
    <source>
        <dbReference type="ARBA" id="ARBA00004167"/>
    </source>
</evidence>
<dbReference type="Pfam" id="PF00067">
    <property type="entry name" value="p450"/>
    <property type="match status" value="1"/>
</dbReference>
<dbReference type="Proteomes" id="UP001222027">
    <property type="component" value="Unassembled WGS sequence"/>
</dbReference>
<dbReference type="GO" id="GO:0016705">
    <property type="term" value="F:oxidoreductase activity, acting on paired donors, with incorporation or reduction of molecular oxygen"/>
    <property type="evidence" value="ECO:0007669"/>
    <property type="project" value="InterPro"/>
</dbReference>
<dbReference type="AlphaFoldDB" id="A0AAV8QS16"/>
<keyword evidence="5 11" id="KW-0479">Metal-binding</keyword>
<dbReference type="GO" id="GO:0020037">
    <property type="term" value="F:heme binding"/>
    <property type="evidence" value="ECO:0007669"/>
    <property type="project" value="InterPro"/>
</dbReference>
<evidence type="ECO:0000256" key="6">
    <source>
        <dbReference type="ARBA" id="ARBA00022989"/>
    </source>
</evidence>
<dbReference type="PANTHER" id="PTHR47947">
    <property type="entry name" value="CYTOCHROME P450 82C3-RELATED"/>
    <property type="match status" value="1"/>
</dbReference>
<evidence type="ECO:0000256" key="12">
    <source>
        <dbReference type="RuleBase" id="RU000461"/>
    </source>
</evidence>
<dbReference type="PRINTS" id="PR00385">
    <property type="entry name" value="P450"/>
</dbReference>
<evidence type="ECO:0000256" key="7">
    <source>
        <dbReference type="ARBA" id="ARBA00023002"/>
    </source>
</evidence>
<comment type="similarity">
    <text evidence="2 12">Belongs to the cytochrome P450 family.</text>
</comment>
<dbReference type="GO" id="GO:0004497">
    <property type="term" value="F:monooxygenase activity"/>
    <property type="evidence" value="ECO:0007669"/>
    <property type="project" value="UniProtKB-KW"/>
</dbReference>
<name>A0AAV8QS16_ENSVE</name>
<protein>
    <recommendedName>
        <fullName evidence="15">Cytochrome P450</fullName>
    </recommendedName>
</protein>
<feature type="binding site" description="axial binding residue" evidence="11">
    <location>
        <position position="461"/>
    </location>
    <ligand>
        <name>heme</name>
        <dbReference type="ChEBI" id="CHEBI:30413"/>
    </ligand>
    <ligandPart>
        <name>Fe</name>
        <dbReference type="ChEBI" id="CHEBI:18248"/>
    </ligandPart>
</feature>
<dbReference type="PROSITE" id="PS00086">
    <property type="entry name" value="CYTOCHROME_P450"/>
    <property type="match status" value="1"/>
</dbReference>
<keyword evidence="4" id="KW-0812">Transmembrane</keyword>
<evidence type="ECO:0000313" key="13">
    <source>
        <dbReference type="EMBL" id="KAJ8479297.1"/>
    </source>
</evidence>
<evidence type="ECO:0000256" key="5">
    <source>
        <dbReference type="ARBA" id="ARBA00022723"/>
    </source>
</evidence>
<dbReference type="PRINTS" id="PR00463">
    <property type="entry name" value="EP450I"/>
</dbReference>
<comment type="caution">
    <text evidence="13">The sequence shown here is derived from an EMBL/GenBank/DDBJ whole genome shotgun (WGS) entry which is preliminary data.</text>
</comment>
<evidence type="ECO:0000256" key="8">
    <source>
        <dbReference type="ARBA" id="ARBA00023004"/>
    </source>
</evidence>
<dbReference type="EMBL" id="JAQQAF010000006">
    <property type="protein sequence ID" value="KAJ8479297.1"/>
    <property type="molecule type" value="Genomic_DNA"/>
</dbReference>
<evidence type="ECO:0000256" key="10">
    <source>
        <dbReference type="ARBA" id="ARBA00023136"/>
    </source>
</evidence>
<keyword evidence="9 12" id="KW-0503">Monooxygenase</keyword>
<dbReference type="SUPFAM" id="SSF48264">
    <property type="entry name" value="Cytochrome P450"/>
    <property type="match status" value="1"/>
</dbReference>
<dbReference type="InterPro" id="IPR002401">
    <property type="entry name" value="Cyt_P450_E_grp-I"/>
</dbReference>